<dbReference type="SUPFAM" id="SSF49785">
    <property type="entry name" value="Galactose-binding domain-like"/>
    <property type="match status" value="1"/>
</dbReference>
<dbReference type="RefSeq" id="WP_253886953.1">
    <property type="nucleotide sequence ID" value="NZ_BAAAVB010000013.1"/>
</dbReference>
<feature type="chain" id="PRO_5045052121" evidence="2">
    <location>
        <begin position="31"/>
        <end position="246"/>
    </location>
</feature>
<dbReference type="Gene3D" id="2.60.120.260">
    <property type="entry name" value="Galactose-binding domain-like"/>
    <property type="match status" value="1"/>
</dbReference>
<proteinExistence type="predicted"/>
<evidence type="ECO:0000256" key="1">
    <source>
        <dbReference type="SAM" id="MobiDB-lite"/>
    </source>
</evidence>
<evidence type="ECO:0000313" key="4">
    <source>
        <dbReference type="Proteomes" id="UP001205185"/>
    </source>
</evidence>
<name>A0ABT1IBG6_9PSEU</name>
<gene>
    <name evidence="3" type="ORF">LV75_002470</name>
</gene>
<protein>
    <submittedName>
        <fullName evidence="3">F5/8 type C domain</fullName>
    </submittedName>
</protein>
<feature type="signal peptide" evidence="2">
    <location>
        <begin position="1"/>
        <end position="30"/>
    </location>
</feature>
<accession>A0ABT1IBG6</accession>
<dbReference type="EMBL" id="JAMTCO010000006">
    <property type="protein sequence ID" value="MCP2269969.1"/>
    <property type="molecule type" value="Genomic_DNA"/>
</dbReference>
<evidence type="ECO:0000256" key="2">
    <source>
        <dbReference type="SAM" id="SignalP"/>
    </source>
</evidence>
<keyword evidence="2" id="KW-0732">Signal</keyword>
<dbReference type="Proteomes" id="UP001205185">
    <property type="component" value="Unassembled WGS sequence"/>
</dbReference>
<dbReference type="InterPro" id="IPR008979">
    <property type="entry name" value="Galactose-bd-like_sf"/>
</dbReference>
<sequence length="246" mass="26105">MHFPAKKHIPAALGLAAVALLAAIAPSATATPEGTAAVQLTAPPTTSSWPTPPCGVTTTTTPATTTPTTITYTGAPSTPGPAAAPLTTYPPSSPTFPAPTPRPGVNFALEGWALASSVYPGYVTDRVKDNDLSTAIGCAHSWTNDSGRSLTSTPEWIQVRWALPQLVSRVVVYTSDGLQLRDFDIQVLSPNEQWWDTVATVNYNTQSKVTAWFPNRATRGVKILAKVGPSHQPNNARVNEIQAFLY</sequence>
<evidence type="ECO:0000313" key="3">
    <source>
        <dbReference type="EMBL" id="MCP2269969.1"/>
    </source>
</evidence>
<keyword evidence="4" id="KW-1185">Reference proteome</keyword>
<comment type="caution">
    <text evidence="3">The sequence shown here is derived from an EMBL/GenBank/DDBJ whole genome shotgun (WGS) entry which is preliminary data.</text>
</comment>
<organism evidence="3 4">
    <name type="scientific">Actinokineospora diospyrosa</name>
    <dbReference type="NCBI Taxonomy" id="103728"/>
    <lineage>
        <taxon>Bacteria</taxon>
        <taxon>Bacillati</taxon>
        <taxon>Actinomycetota</taxon>
        <taxon>Actinomycetes</taxon>
        <taxon>Pseudonocardiales</taxon>
        <taxon>Pseudonocardiaceae</taxon>
        <taxon>Actinokineospora</taxon>
    </lineage>
</organism>
<feature type="region of interest" description="Disordered" evidence="1">
    <location>
        <begin position="41"/>
        <end position="81"/>
    </location>
</feature>
<reference evidence="3 4" key="1">
    <citation type="submission" date="2022-06" db="EMBL/GenBank/DDBJ databases">
        <title>Genomic Encyclopedia of Archaeal and Bacterial Type Strains, Phase II (KMG-II): from individual species to whole genera.</title>
        <authorList>
            <person name="Goeker M."/>
        </authorList>
    </citation>
    <scope>NUCLEOTIDE SEQUENCE [LARGE SCALE GENOMIC DNA]</scope>
    <source>
        <strain evidence="3 4">DSM 44255</strain>
    </source>
</reference>